<dbReference type="SUPFAM" id="SSF48019">
    <property type="entry name" value="post-AAA+ oligomerization domain-like"/>
    <property type="match status" value="1"/>
</dbReference>
<protein>
    <submittedName>
        <fullName evidence="1">Uncharacterized protein</fullName>
    </submittedName>
</protein>
<organism evidence="1 2">
    <name type="scientific">Triparma columacea</name>
    <dbReference type="NCBI Taxonomy" id="722753"/>
    <lineage>
        <taxon>Eukaryota</taxon>
        <taxon>Sar</taxon>
        <taxon>Stramenopiles</taxon>
        <taxon>Ochrophyta</taxon>
        <taxon>Bolidophyceae</taxon>
        <taxon>Parmales</taxon>
        <taxon>Triparmaceae</taxon>
        <taxon>Triparma</taxon>
    </lineage>
</organism>
<keyword evidence="2" id="KW-1185">Reference proteome</keyword>
<evidence type="ECO:0000313" key="1">
    <source>
        <dbReference type="EMBL" id="GMI30645.1"/>
    </source>
</evidence>
<accession>A0A9W7L5C5</accession>
<dbReference type="OrthoDB" id="201658at2759"/>
<dbReference type="Proteomes" id="UP001165065">
    <property type="component" value="Unassembled WGS sequence"/>
</dbReference>
<dbReference type="GO" id="GO:0006260">
    <property type="term" value="P:DNA replication"/>
    <property type="evidence" value="ECO:0007669"/>
    <property type="project" value="InterPro"/>
</dbReference>
<comment type="caution">
    <text evidence="1">The sequence shown here is derived from an EMBL/GenBank/DDBJ whole genome shotgun (WGS) entry which is preliminary data.</text>
</comment>
<name>A0A9W7L5C5_9STRA</name>
<reference evidence="2" key="1">
    <citation type="journal article" date="2023" name="Commun. Biol.">
        <title>Genome analysis of Parmales, the sister group of diatoms, reveals the evolutionary specialization of diatoms from phago-mixotrophs to photoautotrophs.</title>
        <authorList>
            <person name="Ban H."/>
            <person name="Sato S."/>
            <person name="Yoshikawa S."/>
            <person name="Yamada K."/>
            <person name="Nakamura Y."/>
            <person name="Ichinomiya M."/>
            <person name="Sato N."/>
            <person name="Blanc-Mathieu R."/>
            <person name="Endo H."/>
            <person name="Kuwata A."/>
            <person name="Ogata H."/>
        </authorList>
    </citation>
    <scope>NUCLEOTIDE SEQUENCE [LARGE SCALE GENOMIC DNA]</scope>
</reference>
<dbReference type="AlphaFoldDB" id="A0A9W7L5C5"/>
<dbReference type="GO" id="GO:0003677">
    <property type="term" value="F:DNA binding"/>
    <property type="evidence" value="ECO:0007669"/>
    <property type="project" value="InterPro"/>
</dbReference>
<proteinExistence type="predicted"/>
<dbReference type="Gene3D" id="1.20.272.10">
    <property type="match status" value="1"/>
</dbReference>
<dbReference type="EMBL" id="BRYA01000001">
    <property type="protein sequence ID" value="GMI30645.1"/>
    <property type="molecule type" value="Genomic_DNA"/>
</dbReference>
<gene>
    <name evidence="1" type="ORF">TrCOL_g2235</name>
</gene>
<sequence>MFLKRHTSHDHVMGEVYSSLQKNLRRGDIEASLYWASQIGKTQQGTKGFPNALRKRLCQNALEDASSLAFASKLLSSTPKSAHLTFDDLVPYVIALCRLPKTHSSAWLNRVAAQRVYEGQVGAPAGAKPDLKAMDEITFSAVALRHIQARQNASSNSSSLGICGSDDANVSLIFKYCNDDPLAVHCWQMEKRRPELRDRQIVLDKSDTEKKYAEVFEKRLEVPDFALDKHTAPGKKLNRGYQHFFDNMILFPRVYEPDDDPYEAEAQNLYLNFRLNGKEARVRHLLKVAPAEDVSLVPMPRLVRLRSREISVEHDLESPDLSSSPMNGAGAVASPTIIRDKDVFTIPPSTAGLGFKCATLIGRLISDNSSVFVKLGESYQDCNFASACSALRRDLGMTHTTFTIQWLLPTYDYAEVAARGNPGVWGDGVEKRLGRAKRDYADNNGRLPVQLVGVFEGKRVSDATTENVNGWELLQVLIFRKFVGSADTNAFNMMVDSEGRVLSVDETRASAQQLVKYANKGLITSQNIRQDLLAKAAEVMWKNPRKVGEFLERLRNLTMPETISDGGRLSNVHARAPFDDKTLNLLRGENQDALSMSALMRALRLPVPVAKSRKRGRED</sequence>
<evidence type="ECO:0000313" key="2">
    <source>
        <dbReference type="Proteomes" id="UP001165065"/>
    </source>
</evidence>
<dbReference type="InterPro" id="IPR008921">
    <property type="entry name" value="DNA_pol3_clamp-load_cplx_C"/>
</dbReference>